<sequence>MDMSPGNQALMLKAEALMLQALVLLDEAHASLPAVHLQSALDLMDNLQQDFAGQHVRQEAMSSR</sequence>
<accession>A0ABT0B3G2</accession>
<protein>
    <submittedName>
        <fullName evidence="1">Uncharacterized protein</fullName>
    </submittedName>
</protein>
<dbReference type="EMBL" id="JALHLE010000019">
    <property type="protein sequence ID" value="MCJ2179518.1"/>
    <property type="molecule type" value="Genomic_DNA"/>
</dbReference>
<comment type="caution">
    <text evidence="1">The sequence shown here is derived from an EMBL/GenBank/DDBJ whole genome shotgun (WGS) entry which is preliminary data.</text>
</comment>
<proteinExistence type="predicted"/>
<organism evidence="1 2">
    <name type="scientific">Novosphingobium album</name>
    <name type="common">ex Hu et al. 2023</name>
    <dbReference type="NCBI Taxonomy" id="2930093"/>
    <lineage>
        <taxon>Bacteria</taxon>
        <taxon>Pseudomonadati</taxon>
        <taxon>Pseudomonadota</taxon>
        <taxon>Alphaproteobacteria</taxon>
        <taxon>Sphingomonadales</taxon>
        <taxon>Sphingomonadaceae</taxon>
        <taxon>Novosphingobium</taxon>
    </lineage>
</organism>
<evidence type="ECO:0000313" key="2">
    <source>
        <dbReference type="Proteomes" id="UP001162880"/>
    </source>
</evidence>
<dbReference type="Proteomes" id="UP001162880">
    <property type="component" value="Unassembled WGS sequence"/>
</dbReference>
<evidence type="ECO:0000313" key="1">
    <source>
        <dbReference type="EMBL" id="MCJ2179518.1"/>
    </source>
</evidence>
<dbReference type="RefSeq" id="WP_243994539.1">
    <property type="nucleotide sequence ID" value="NZ_JALHLE010000019.1"/>
</dbReference>
<keyword evidence="2" id="KW-1185">Reference proteome</keyword>
<gene>
    <name evidence="1" type="ORF">MTR64_13155</name>
</gene>
<reference evidence="1" key="1">
    <citation type="submission" date="2022-03" db="EMBL/GenBank/DDBJ databases">
        <title>Identification of a novel bacterium isolated from mangrove sediments.</title>
        <authorList>
            <person name="Pan X."/>
        </authorList>
    </citation>
    <scope>NUCLEOTIDE SEQUENCE</scope>
    <source>
        <strain evidence="1">B2580</strain>
    </source>
</reference>
<name>A0ABT0B3G2_9SPHN</name>